<sequence>MEKSFSDHIVEILEVTEDNPALKDLLLNMFFSNPPGSVSRNIKKILDTYQLKPRAKSGWSCQHKGCEKKSCASHEVSENAVLKNICSLDSSVVILKKDIKDNPIFFVEGRQHKRNATNFPGYCSEHDAALFSDIDSSDTPFDIHYVNKQCLRTTRAQIFEMDLQVKASEIFISDVPESIRNDREVIEVIRHFNDKKTGLELKRQRLWDVYNKIFDGIESKNYVLKFESFPTGAAGFCFTACVDLTKDEEEDPCIIYACKLDLKSSSETFVAYLDNAISKKMFDDFTRCHQISFGLLMYTLKSKLIFSENFASYISADVKEVLYKDEELYPVGPIQHYFISTAFFSNPTEP</sequence>
<dbReference type="Proteomes" id="UP000326241">
    <property type="component" value="Unassembled WGS sequence"/>
</dbReference>
<dbReference type="EMBL" id="CABVGZ010000013">
    <property type="protein sequence ID" value="VVM68387.1"/>
    <property type="molecule type" value="Genomic_DNA"/>
</dbReference>
<evidence type="ECO:0000313" key="1">
    <source>
        <dbReference type="EMBL" id="VVM68387.1"/>
    </source>
</evidence>
<accession>A0A5E6RID8</accession>
<organism evidence="1 2">
    <name type="scientific">Pseudomonas fluorescens</name>
    <dbReference type="NCBI Taxonomy" id="294"/>
    <lineage>
        <taxon>Bacteria</taxon>
        <taxon>Pseudomonadati</taxon>
        <taxon>Pseudomonadota</taxon>
        <taxon>Gammaproteobacteria</taxon>
        <taxon>Pseudomonadales</taxon>
        <taxon>Pseudomonadaceae</taxon>
        <taxon>Pseudomonas</taxon>
    </lineage>
</organism>
<name>A0A5E6RID8_PSEFL</name>
<dbReference type="RefSeq" id="WP_150774578.1">
    <property type="nucleotide sequence ID" value="NZ_CABVGZ010000013.1"/>
</dbReference>
<reference evidence="1 2" key="1">
    <citation type="submission" date="2019-09" db="EMBL/GenBank/DDBJ databases">
        <authorList>
            <person name="Chandra G."/>
            <person name="Truman W A."/>
        </authorList>
    </citation>
    <scope>NUCLEOTIDE SEQUENCE [LARGE SCALE GENOMIC DNA]</scope>
    <source>
        <strain evidence="1">PS624</strain>
    </source>
</reference>
<protein>
    <submittedName>
        <fullName evidence="1">Uncharacterized protein</fullName>
    </submittedName>
</protein>
<evidence type="ECO:0000313" key="2">
    <source>
        <dbReference type="Proteomes" id="UP000326241"/>
    </source>
</evidence>
<dbReference type="AlphaFoldDB" id="A0A5E6RID8"/>
<gene>
    <name evidence="1" type="ORF">PS624_01673</name>
</gene>
<proteinExistence type="predicted"/>